<dbReference type="GO" id="GO:0000226">
    <property type="term" value="P:microtubule cytoskeleton organization"/>
    <property type="evidence" value="ECO:0007669"/>
    <property type="project" value="InterPro"/>
</dbReference>
<evidence type="ECO:0000256" key="4">
    <source>
        <dbReference type="ARBA" id="ARBA00022701"/>
    </source>
</evidence>
<dbReference type="GO" id="GO:0005874">
    <property type="term" value="C:microtubule"/>
    <property type="evidence" value="ECO:0007669"/>
    <property type="project" value="UniProtKB-KW"/>
</dbReference>
<protein>
    <submittedName>
        <fullName evidence="8">Protein WVD2-like 3</fullName>
    </submittedName>
</protein>
<evidence type="ECO:0000313" key="9">
    <source>
        <dbReference type="Proteomes" id="UP001140949"/>
    </source>
</evidence>
<comment type="similarity">
    <text evidence="2">Belongs to the TPX2 family.</text>
</comment>
<organism evidence="8 9">
    <name type="scientific">Iris pallida</name>
    <name type="common">Sweet iris</name>
    <dbReference type="NCBI Taxonomy" id="29817"/>
    <lineage>
        <taxon>Eukaryota</taxon>
        <taxon>Viridiplantae</taxon>
        <taxon>Streptophyta</taxon>
        <taxon>Embryophyta</taxon>
        <taxon>Tracheophyta</taxon>
        <taxon>Spermatophyta</taxon>
        <taxon>Magnoliopsida</taxon>
        <taxon>Liliopsida</taxon>
        <taxon>Asparagales</taxon>
        <taxon>Iridaceae</taxon>
        <taxon>Iridoideae</taxon>
        <taxon>Irideae</taxon>
        <taxon>Iris</taxon>
    </lineage>
</organism>
<dbReference type="AlphaFoldDB" id="A0AAX6E0W0"/>
<evidence type="ECO:0000256" key="2">
    <source>
        <dbReference type="ARBA" id="ARBA00005885"/>
    </source>
</evidence>
<dbReference type="EMBL" id="JANAVB010040817">
    <property type="protein sequence ID" value="KAJ6797698.1"/>
    <property type="molecule type" value="Genomic_DNA"/>
</dbReference>
<feature type="compositionally biased region" description="Basic and acidic residues" evidence="6">
    <location>
        <begin position="67"/>
        <end position="82"/>
    </location>
</feature>
<feature type="compositionally biased region" description="Polar residues" evidence="6">
    <location>
        <begin position="7"/>
        <end position="29"/>
    </location>
</feature>
<proteinExistence type="inferred from homology"/>
<feature type="region of interest" description="Disordered" evidence="6">
    <location>
        <begin position="276"/>
        <end position="367"/>
    </location>
</feature>
<feature type="region of interest" description="Disordered" evidence="6">
    <location>
        <begin position="1"/>
        <end position="229"/>
    </location>
</feature>
<keyword evidence="3" id="KW-0963">Cytoplasm</keyword>
<evidence type="ECO:0000259" key="7">
    <source>
        <dbReference type="Pfam" id="PF06886"/>
    </source>
</evidence>
<feature type="compositionally biased region" description="Basic residues" evidence="6">
    <location>
        <begin position="170"/>
        <end position="180"/>
    </location>
</feature>
<evidence type="ECO:0000313" key="8">
    <source>
        <dbReference type="EMBL" id="KAJ6797698.1"/>
    </source>
</evidence>
<dbReference type="InterPro" id="IPR044806">
    <property type="entry name" value="WVD2/WDL1-4"/>
</dbReference>
<evidence type="ECO:0000256" key="1">
    <source>
        <dbReference type="ARBA" id="ARBA00004245"/>
    </source>
</evidence>
<name>A0AAX6E0W0_IRIPA</name>
<evidence type="ECO:0000256" key="5">
    <source>
        <dbReference type="ARBA" id="ARBA00023212"/>
    </source>
</evidence>
<evidence type="ECO:0000256" key="6">
    <source>
        <dbReference type="SAM" id="MobiDB-lite"/>
    </source>
</evidence>
<keyword evidence="5" id="KW-0206">Cytoskeleton</keyword>
<feature type="compositionally biased region" description="Polar residues" evidence="6">
    <location>
        <begin position="327"/>
        <end position="344"/>
    </location>
</feature>
<feature type="compositionally biased region" description="Basic and acidic residues" evidence="6">
    <location>
        <begin position="92"/>
        <end position="111"/>
    </location>
</feature>
<dbReference type="Pfam" id="PF06886">
    <property type="entry name" value="TPX2"/>
    <property type="match status" value="1"/>
</dbReference>
<feature type="compositionally biased region" description="Polar residues" evidence="6">
    <location>
        <begin position="148"/>
        <end position="164"/>
    </location>
</feature>
<evidence type="ECO:0000256" key="3">
    <source>
        <dbReference type="ARBA" id="ARBA00022490"/>
    </source>
</evidence>
<reference evidence="8" key="2">
    <citation type="submission" date="2023-04" db="EMBL/GenBank/DDBJ databases">
        <authorList>
            <person name="Bruccoleri R.E."/>
            <person name="Oakeley E.J."/>
            <person name="Faust A.-M."/>
            <person name="Dessus-Babus S."/>
            <person name="Altorfer M."/>
            <person name="Burckhardt D."/>
            <person name="Oertli M."/>
            <person name="Naumann U."/>
            <person name="Petersen F."/>
            <person name="Wong J."/>
        </authorList>
    </citation>
    <scope>NUCLEOTIDE SEQUENCE</scope>
    <source>
        <strain evidence="8">GSM-AAB239-AS_SAM_17_03QT</strain>
        <tissue evidence="8">Leaf</tissue>
    </source>
</reference>
<dbReference type="GO" id="GO:0008017">
    <property type="term" value="F:microtubule binding"/>
    <property type="evidence" value="ECO:0007669"/>
    <property type="project" value="InterPro"/>
</dbReference>
<dbReference type="PANTHER" id="PTHR46372">
    <property type="entry name" value="PROTEIN WVD2-LIKE 3"/>
    <property type="match status" value="1"/>
</dbReference>
<reference evidence="8" key="1">
    <citation type="journal article" date="2023" name="GigaByte">
        <title>Genome assembly of the bearded iris, Iris pallida Lam.</title>
        <authorList>
            <person name="Bruccoleri R.E."/>
            <person name="Oakeley E.J."/>
            <person name="Faust A.M.E."/>
            <person name="Altorfer M."/>
            <person name="Dessus-Babus S."/>
            <person name="Burckhardt D."/>
            <person name="Oertli M."/>
            <person name="Naumann U."/>
            <person name="Petersen F."/>
            <person name="Wong J."/>
        </authorList>
    </citation>
    <scope>NUCLEOTIDE SEQUENCE</scope>
    <source>
        <strain evidence="8">GSM-AAB239-AS_SAM_17_03QT</strain>
    </source>
</reference>
<keyword evidence="4" id="KW-0493">Microtubule</keyword>
<feature type="compositionally biased region" description="Basic and acidic residues" evidence="6">
    <location>
        <begin position="346"/>
        <end position="367"/>
    </location>
</feature>
<dbReference type="InterPro" id="IPR027329">
    <property type="entry name" value="TPX2_C"/>
</dbReference>
<dbReference type="Proteomes" id="UP001140949">
    <property type="component" value="Unassembled WGS sequence"/>
</dbReference>
<feature type="compositionally biased region" description="Polar residues" evidence="6">
    <location>
        <begin position="112"/>
        <end position="133"/>
    </location>
</feature>
<keyword evidence="9" id="KW-1185">Reference proteome</keyword>
<accession>A0AAX6E0W0</accession>
<comment type="subcellular location">
    <subcellularLocation>
        <location evidence="1">Cytoplasm</location>
        <location evidence="1">Cytoskeleton</location>
    </subcellularLocation>
</comment>
<comment type="caution">
    <text evidence="8">The sequence shown here is derived from an EMBL/GenBank/DDBJ whole genome shotgun (WGS) entry which is preliminary data.</text>
</comment>
<dbReference type="PANTHER" id="PTHR46372:SF2">
    <property type="entry name" value="PROTEIN WVD2-LIKE 3"/>
    <property type="match status" value="1"/>
</dbReference>
<sequence>MEKEVSKVSTNEESDHTWTTTYGTSNQTVEQRKNRWGPRLFVKTSDSKEPKDLDVKEFISNARVRVPSHEHNESSCEEKESASVRISNQDPKTPEKNLNHEAQKPSQHEQSDSPTKTTPNHAKSGTVRANHTVPQPFALATEKRASGDATNKGNKSTHVNNMRSTDVMKKTQKSSPHTRKPLQPDNAIHTEEEEACSIVSPNATPVRPSGARATMATAPTFRSSERAEKRKEFYAKLEEKQQALEAEKMQSEAKSKEELEAAMKQLRKSLIFKANPLPSFYQEGPPPKVELKKPPPTRAKSPKLGRRKSCSDANLSQGDDSNEACYLSNQRSLGSNPDTSNKLHTGTKDAYKAPKVKEDTKSPKLSI</sequence>
<gene>
    <name evidence="8" type="ORF">M6B38_216060</name>
</gene>
<feature type="compositionally biased region" description="Basic and acidic residues" evidence="6">
    <location>
        <begin position="45"/>
        <end position="57"/>
    </location>
</feature>
<feature type="domain" description="TPX2 C-terminal" evidence="7">
    <location>
        <begin position="220"/>
        <end position="296"/>
    </location>
</feature>